<evidence type="ECO:0000256" key="1">
    <source>
        <dbReference type="SAM" id="MobiDB-lite"/>
    </source>
</evidence>
<organism evidence="2 3">
    <name type="scientific">Coniochaeta hoffmannii</name>
    <dbReference type="NCBI Taxonomy" id="91930"/>
    <lineage>
        <taxon>Eukaryota</taxon>
        <taxon>Fungi</taxon>
        <taxon>Dikarya</taxon>
        <taxon>Ascomycota</taxon>
        <taxon>Pezizomycotina</taxon>
        <taxon>Sordariomycetes</taxon>
        <taxon>Sordariomycetidae</taxon>
        <taxon>Coniochaetales</taxon>
        <taxon>Coniochaetaceae</taxon>
        <taxon>Coniochaeta</taxon>
    </lineage>
</organism>
<dbReference type="AlphaFoldDB" id="A0AA38RKY2"/>
<feature type="region of interest" description="Disordered" evidence="1">
    <location>
        <begin position="243"/>
        <end position="274"/>
    </location>
</feature>
<name>A0AA38RKY2_9PEZI</name>
<accession>A0AA38RKY2</accession>
<gene>
    <name evidence="2" type="ORF">NKR19_g5331</name>
</gene>
<dbReference type="Proteomes" id="UP001174691">
    <property type="component" value="Unassembled WGS sequence"/>
</dbReference>
<keyword evidence="3" id="KW-1185">Reference proteome</keyword>
<evidence type="ECO:0000313" key="3">
    <source>
        <dbReference type="Proteomes" id="UP001174691"/>
    </source>
</evidence>
<comment type="caution">
    <text evidence="2">The sequence shown here is derived from an EMBL/GenBank/DDBJ whole genome shotgun (WGS) entry which is preliminary data.</text>
</comment>
<sequence length="671" mass="71100">MAPVLSKPAKYSHAETAERCSAANDILEDTLTALRVDLMDAVTSVPVTGRRADIAERLTLANEILNDTSDGQACGTDQAVEIASEKAVKKAVANAISQAMSHFLSSEEIFAGATLAFSDAVSENRNIEAACASVADSLNRAISTVVCQAVHQELPQAYTAEMAKFNSSPTIANAILESLSEFLSDATTCSEAGVKSNAGSCVDVAATSGPSGLVEADDLHGALGQTNGKGGTRVAIEDKAHCHHEDIDKSNTDKSNTNHADEFAPETLCSPPVLLPPMARKRKREEDPQKQVEVISPSGQRIVNLSVKRVVYEERKEKLVPGVTLPTDRGPSRQKTAVSAHDGLVDAEVEAAGTLVSLSRGNGAGESITVPTEVFDNIGGMHDKFTATSPQKSHNNGSVSQTDTAATEDMASPDKEKAADMANIATVPEVDKTGTPACTGSSGGSSTDIAANETTLLADTEVEVQGDTAPVPLPGPSTASLRQRISLNVANDMMKEAEASCGAFLEATLSVRNEVATLMYGQRLASTSSRPVPRVSVAKMEPVVTALDASLDAATVSIDDVVRYVRFELKELHVNFDFGSHPDARDLRWRTRNVLTAKTGAEKRLRESLEDLKDWNGLEEEARKMVGSMLVRADQVSADKRLGISCLPTEVESVVALMRRRTSSGGTRCNA</sequence>
<feature type="compositionally biased region" description="Basic and acidic residues" evidence="1">
    <location>
        <begin position="243"/>
        <end position="252"/>
    </location>
</feature>
<feature type="region of interest" description="Disordered" evidence="1">
    <location>
        <begin position="386"/>
        <end position="409"/>
    </location>
</feature>
<evidence type="ECO:0000313" key="2">
    <source>
        <dbReference type="EMBL" id="KAJ9150186.1"/>
    </source>
</evidence>
<protein>
    <submittedName>
        <fullName evidence="2">Uncharacterized protein</fullName>
    </submittedName>
</protein>
<reference evidence="2" key="1">
    <citation type="submission" date="2022-07" db="EMBL/GenBank/DDBJ databases">
        <title>Fungi with potential for degradation of polypropylene.</title>
        <authorList>
            <person name="Gostincar C."/>
        </authorList>
    </citation>
    <scope>NUCLEOTIDE SEQUENCE</scope>
    <source>
        <strain evidence="2">EXF-13287</strain>
    </source>
</reference>
<proteinExistence type="predicted"/>
<dbReference type="EMBL" id="JANBVN010000072">
    <property type="protein sequence ID" value="KAJ9150186.1"/>
    <property type="molecule type" value="Genomic_DNA"/>
</dbReference>
<feature type="compositionally biased region" description="Polar residues" evidence="1">
    <location>
        <begin position="386"/>
        <end position="405"/>
    </location>
</feature>